<name>A0A833PGL4_ACIBZ</name>
<protein>
    <submittedName>
        <fullName evidence="2">Uncharacterized protein</fullName>
    </submittedName>
</protein>
<dbReference type="EMBL" id="WNDP01000031">
    <property type="protein sequence ID" value="KAF1025943.1"/>
    <property type="molecule type" value="Genomic_DNA"/>
</dbReference>
<keyword evidence="1" id="KW-1133">Transmembrane helix</keyword>
<dbReference type="AlphaFoldDB" id="A0A833PGL4"/>
<evidence type="ECO:0000256" key="1">
    <source>
        <dbReference type="SAM" id="Phobius"/>
    </source>
</evidence>
<evidence type="ECO:0000313" key="3">
    <source>
        <dbReference type="Proteomes" id="UP000490535"/>
    </source>
</evidence>
<gene>
    <name evidence="2" type="ORF">GAK29_01613</name>
</gene>
<proteinExistence type="predicted"/>
<organism evidence="2 3">
    <name type="scientific">Acinetobacter bereziniae</name>
    <name type="common">Acinetobacter genomosp. 10</name>
    <dbReference type="NCBI Taxonomy" id="106648"/>
    <lineage>
        <taxon>Bacteria</taxon>
        <taxon>Pseudomonadati</taxon>
        <taxon>Pseudomonadota</taxon>
        <taxon>Gammaproteobacteria</taxon>
        <taxon>Moraxellales</taxon>
        <taxon>Moraxellaceae</taxon>
        <taxon>Acinetobacter</taxon>
    </lineage>
</organism>
<comment type="caution">
    <text evidence="2">The sequence shown here is derived from an EMBL/GenBank/DDBJ whole genome shotgun (WGS) entry which is preliminary data.</text>
</comment>
<keyword evidence="1" id="KW-0472">Membrane</keyword>
<accession>A0A833PGL4</accession>
<sequence>MIKIILATLISVVLLVSAIVVFCWRDIKYDPSSQDFVIFFGLIPAAITLLLLTPMLLKKFYQSRQDKKEQQKLEQEQRSEQQNIVETQDAEIEWVKLKVYSATSLSAIGENEAHIEQLQDVVSPALDQALINSYGLPILSLRVQSLEEAPDEDEYPSLSSRQKRIAALIQQQLEQNTDMLHQIAEHLKNSALFYDAKLAHEYRMRPAWINPHQEYEDEPVEQQVAEAVPQLNRLNVHLILPENLFHTWDENFGAELIHQYLTELGIIDQQFHTEYHYWGETTAYHDWIKLLKRTQTLDAEVSLFMVVDSEIDQETIDDRTWMTEKYVPSEYIGTCCITNSQVELQNLQPSKYIRIALNSDQALKTLKELNLDQVEQFEQEQPFVLVLDDPTEIKLLKRLEQNFAETTIEAHHYLYSKSSLGHTQSLAKVFGFMLSLHFKDELYGYVYSAEHQQTQVLVGTEFA</sequence>
<dbReference type="Proteomes" id="UP000490535">
    <property type="component" value="Unassembled WGS sequence"/>
</dbReference>
<keyword evidence="1" id="KW-0812">Transmembrane</keyword>
<reference evidence="3" key="1">
    <citation type="journal article" date="2020" name="MBio">
        <title>Horizontal gene transfer to a defensive symbiont with a reduced genome amongst a multipartite beetle microbiome.</title>
        <authorList>
            <person name="Waterworth S.C."/>
            <person name="Florez L.V."/>
            <person name="Rees E.R."/>
            <person name="Hertweck C."/>
            <person name="Kaltenpoth M."/>
            <person name="Kwan J.C."/>
        </authorList>
    </citation>
    <scope>NUCLEOTIDE SEQUENCE [LARGE SCALE GENOMIC DNA]</scope>
</reference>
<evidence type="ECO:0000313" key="2">
    <source>
        <dbReference type="EMBL" id="KAF1025943.1"/>
    </source>
</evidence>
<feature type="transmembrane region" description="Helical" evidence="1">
    <location>
        <begin position="36"/>
        <end position="57"/>
    </location>
</feature>